<dbReference type="GO" id="GO:0005886">
    <property type="term" value="C:plasma membrane"/>
    <property type="evidence" value="ECO:0007669"/>
    <property type="project" value="UniProtKB-SubCell"/>
</dbReference>
<evidence type="ECO:0000256" key="1">
    <source>
        <dbReference type="ARBA" id="ARBA00004651"/>
    </source>
</evidence>
<protein>
    <submittedName>
        <fullName evidence="7">Uncharacterized protein</fullName>
    </submittedName>
</protein>
<evidence type="ECO:0000313" key="7">
    <source>
        <dbReference type="EMBL" id="SVD62981.1"/>
    </source>
</evidence>
<feature type="transmembrane region" description="Helical" evidence="6">
    <location>
        <begin position="15"/>
        <end position="36"/>
    </location>
</feature>
<dbReference type="EMBL" id="UINC01162950">
    <property type="protein sequence ID" value="SVD62981.1"/>
    <property type="molecule type" value="Genomic_DNA"/>
</dbReference>
<dbReference type="NCBIfam" id="TIGR02229">
    <property type="entry name" value="caa3_sub_IV"/>
    <property type="match status" value="1"/>
</dbReference>
<accession>A0A382WYA9</accession>
<organism evidence="7">
    <name type="scientific">marine metagenome</name>
    <dbReference type="NCBI Taxonomy" id="408172"/>
    <lineage>
        <taxon>unclassified sequences</taxon>
        <taxon>metagenomes</taxon>
        <taxon>ecological metagenomes</taxon>
    </lineage>
</organism>
<keyword evidence="4 6" id="KW-1133">Transmembrane helix</keyword>
<comment type="subcellular location">
    <subcellularLocation>
        <location evidence="1">Cell membrane</location>
        <topology evidence="1">Multi-pass membrane protein</topology>
    </subcellularLocation>
</comment>
<dbReference type="InterPro" id="IPR005171">
    <property type="entry name" value="Cyt_c_oxidase_su4_prok"/>
</dbReference>
<dbReference type="AlphaFoldDB" id="A0A382WYA9"/>
<evidence type="ECO:0000256" key="3">
    <source>
        <dbReference type="ARBA" id="ARBA00022692"/>
    </source>
</evidence>
<feature type="non-terminal residue" evidence="7">
    <location>
        <position position="1"/>
    </location>
</feature>
<sequence>MSGNDQAYIQEHIKVYLTVFGALAVLTILTVSASYLDVSTTEAIFMALTIATIKASLVAGYFMHLITEKQTIVWILIL</sequence>
<name>A0A382WYA9_9ZZZZ</name>
<evidence type="ECO:0000256" key="4">
    <source>
        <dbReference type="ARBA" id="ARBA00022989"/>
    </source>
</evidence>
<keyword evidence="3 6" id="KW-0812">Transmembrane</keyword>
<dbReference type="Pfam" id="PF03626">
    <property type="entry name" value="COX4_pro"/>
    <property type="match status" value="1"/>
</dbReference>
<keyword evidence="2" id="KW-1003">Cell membrane</keyword>
<evidence type="ECO:0000256" key="2">
    <source>
        <dbReference type="ARBA" id="ARBA00022475"/>
    </source>
</evidence>
<evidence type="ECO:0000256" key="6">
    <source>
        <dbReference type="SAM" id="Phobius"/>
    </source>
</evidence>
<dbReference type="InterPro" id="IPR011743">
    <property type="entry name" value="Caa3_sub_IV"/>
</dbReference>
<feature type="transmembrane region" description="Helical" evidence="6">
    <location>
        <begin position="42"/>
        <end position="62"/>
    </location>
</feature>
<evidence type="ECO:0000256" key="5">
    <source>
        <dbReference type="ARBA" id="ARBA00023136"/>
    </source>
</evidence>
<proteinExistence type="predicted"/>
<reference evidence="7" key="1">
    <citation type="submission" date="2018-05" db="EMBL/GenBank/DDBJ databases">
        <authorList>
            <person name="Lanie J.A."/>
            <person name="Ng W.-L."/>
            <person name="Kazmierczak K.M."/>
            <person name="Andrzejewski T.M."/>
            <person name="Davidsen T.M."/>
            <person name="Wayne K.J."/>
            <person name="Tettelin H."/>
            <person name="Glass J.I."/>
            <person name="Rusch D."/>
            <person name="Podicherti R."/>
            <person name="Tsui H.-C.T."/>
            <person name="Winkler M.E."/>
        </authorList>
    </citation>
    <scope>NUCLEOTIDE SEQUENCE</scope>
</reference>
<feature type="non-terminal residue" evidence="7">
    <location>
        <position position="78"/>
    </location>
</feature>
<gene>
    <name evidence="7" type="ORF">METZ01_LOCUS415835</name>
</gene>
<keyword evidence="5 6" id="KW-0472">Membrane</keyword>